<dbReference type="Gene3D" id="3.40.50.1110">
    <property type="entry name" value="SGNH hydrolase"/>
    <property type="match status" value="1"/>
</dbReference>
<dbReference type="STRING" id="990371.SAMN05421813_104112"/>
<dbReference type="OrthoDB" id="9794725at2"/>
<sequence>MRDIYCLTLFLLFLVMSGMQVQKKEKVIFFGDSITNAGVKPGGYITLMQEKIKKDGGPDYELIGAGIGGNKVYDLYLRFQEDVLDKKPDVVVIYIGVNDVWHKQSNQTGTDPDKFVAFYTAMIKKLQASGIRVIVCTPAVIGERTDFSNSQDGDLNRYSQMIRDLAAKYGCGLVDLRKAFLEYNLANNPGNKESGILTTDRVHLNPTGNQLVADLMFKGLSTK</sequence>
<dbReference type="SUPFAM" id="SSF52266">
    <property type="entry name" value="SGNH hydrolase"/>
    <property type="match status" value="1"/>
</dbReference>
<accession>A0A1G9PH67</accession>
<dbReference type="CDD" id="cd01834">
    <property type="entry name" value="SGNH_hydrolase_like_2"/>
    <property type="match status" value="1"/>
</dbReference>
<dbReference type="RefSeq" id="WP_090700776.1">
    <property type="nucleotide sequence ID" value="NZ_FNHH01000004.1"/>
</dbReference>
<protein>
    <submittedName>
        <fullName evidence="2">Lysophospholipase L1</fullName>
    </submittedName>
</protein>
<dbReference type="GO" id="GO:0004622">
    <property type="term" value="F:phosphatidylcholine lysophospholipase activity"/>
    <property type="evidence" value="ECO:0007669"/>
    <property type="project" value="TreeGrafter"/>
</dbReference>
<dbReference type="Pfam" id="PF13472">
    <property type="entry name" value="Lipase_GDSL_2"/>
    <property type="match status" value="1"/>
</dbReference>
<dbReference type="AlphaFoldDB" id="A0A1G9PH67"/>
<gene>
    <name evidence="2" type="ORF">SAMN05421813_104112</name>
</gene>
<proteinExistence type="predicted"/>
<dbReference type="PROSITE" id="PS01098">
    <property type="entry name" value="LIPASE_GDSL_SER"/>
    <property type="match status" value="1"/>
</dbReference>
<dbReference type="InterPro" id="IPR013830">
    <property type="entry name" value="SGNH_hydro"/>
</dbReference>
<evidence type="ECO:0000259" key="1">
    <source>
        <dbReference type="Pfam" id="PF13472"/>
    </source>
</evidence>
<feature type="domain" description="SGNH hydrolase-type esterase" evidence="1">
    <location>
        <begin position="29"/>
        <end position="211"/>
    </location>
</feature>
<reference evidence="3" key="1">
    <citation type="submission" date="2016-10" db="EMBL/GenBank/DDBJ databases">
        <authorList>
            <person name="Varghese N."/>
            <person name="Submissions S."/>
        </authorList>
    </citation>
    <scope>NUCLEOTIDE SEQUENCE [LARGE SCALE GENOMIC DNA]</scope>
    <source>
        <strain evidence="3">DSM 24536</strain>
    </source>
</reference>
<evidence type="ECO:0000313" key="2">
    <source>
        <dbReference type="EMBL" id="SDL97557.1"/>
    </source>
</evidence>
<dbReference type="GO" id="GO:0006629">
    <property type="term" value="P:lipid metabolic process"/>
    <property type="evidence" value="ECO:0007669"/>
    <property type="project" value="InterPro"/>
</dbReference>
<dbReference type="InterPro" id="IPR051532">
    <property type="entry name" value="Ester_Hydrolysis_Enzymes"/>
</dbReference>
<dbReference type="Proteomes" id="UP000199226">
    <property type="component" value="Unassembled WGS sequence"/>
</dbReference>
<dbReference type="EMBL" id="FNHH01000004">
    <property type="protein sequence ID" value="SDL97557.1"/>
    <property type="molecule type" value="Genomic_DNA"/>
</dbReference>
<evidence type="ECO:0000313" key="3">
    <source>
        <dbReference type="Proteomes" id="UP000199226"/>
    </source>
</evidence>
<dbReference type="PANTHER" id="PTHR30383:SF5">
    <property type="entry name" value="SGNH HYDROLASE-TYPE ESTERASE DOMAIN-CONTAINING PROTEIN"/>
    <property type="match status" value="1"/>
</dbReference>
<dbReference type="InterPro" id="IPR036514">
    <property type="entry name" value="SGNH_hydro_sf"/>
</dbReference>
<name>A0A1G9PH67_9SPHI</name>
<organism evidence="2 3">
    <name type="scientific">Daejeonella rubra</name>
    <dbReference type="NCBI Taxonomy" id="990371"/>
    <lineage>
        <taxon>Bacteria</taxon>
        <taxon>Pseudomonadati</taxon>
        <taxon>Bacteroidota</taxon>
        <taxon>Sphingobacteriia</taxon>
        <taxon>Sphingobacteriales</taxon>
        <taxon>Sphingobacteriaceae</taxon>
        <taxon>Daejeonella</taxon>
    </lineage>
</organism>
<keyword evidence="3" id="KW-1185">Reference proteome</keyword>
<dbReference type="InterPro" id="IPR008265">
    <property type="entry name" value="Lipase_GDSL_AS"/>
</dbReference>
<dbReference type="PANTHER" id="PTHR30383">
    <property type="entry name" value="THIOESTERASE 1/PROTEASE 1/LYSOPHOSPHOLIPASE L1"/>
    <property type="match status" value="1"/>
</dbReference>